<dbReference type="Pfam" id="PF02852">
    <property type="entry name" value="Pyr_redox_dim"/>
    <property type="match status" value="1"/>
</dbReference>
<dbReference type="Gene3D" id="3.50.50.60">
    <property type="entry name" value="FAD/NAD(P)-binding domain"/>
    <property type="match status" value="2"/>
</dbReference>
<dbReference type="AlphaFoldDB" id="A0A1Y1I730"/>
<evidence type="ECO:0000256" key="4">
    <source>
        <dbReference type="ARBA" id="ARBA00022827"/>
    </source>
</evidence>
<evidence type="ECO:0000256" key="11">
    <source>
        <dbReference type="PIRSR" id="PIRSR000350-3"/>
    </source>
</evidence>
<proteinExistence type="inferred from homology"/>
<evidence type="ECO:0000256" key="10">
    <source>
        <dbReference type="PIRSR" id="PIRSR000350-2"/>
    </source>
</evidence>
<dbReference type="NCBIfam" id="NF004776">
    <property type="entry name" value="PRK06116.1"/>
    <property type="match status" value="1"/>
</dbReference>
<dbReference type="InterPro" id="IPR001100">
    <property type="entry name" value="Pyr_nuc-diS_OxRdtase"/>
</dbReference>
<dbReference type="GO" id="GO:0004362">
    <property type="term" value="F:glutathione-disulfide reductase (NADPH) activity"/>
    <property type="evidence" value="ECO:0000318"/>
    <property type="project" value="GO_Central"/>
</dbReference>
<evidence type="ECO:0000256" key="9">
    <source>
        <dbReference type="ARBA" id="ARBA00049142"/>
    </source>
</evidence>
<dbReference type="PANTHER" id="PTHR42737">
    <property type="entry name" value="GLUTATHIONE REDUCTASE"/>
    <property type="match status" value="1"/>
</dbReference>
<evidence type="ECO:0000256" key="5">
    <source>
        <dbReference type="ARBA" id="ARBA00022857"/>
    </source>
</evidence>
<protein>
    <recommendedName>
        <fullName evidence="14">Glutathione reductase</fullName>
        <shortName evidence="14">GRase</shortName>
        <ecNumber evidence="14">1.8.1.7</ecNumber>
    </recommendedName>
</protein>
<evidence type="ECO:0000256" key="14">
    <source>
        <dbReference type="RuleBase" id="RU365040"/>
    </source>
</evidence>
<sequence length="500" mass="54441">MPREGPFQVDGKEEKKECGKAYDYDFFVIGIGSGGVRAARMAASYGAKVAAAELPFNPVSSETEGGVGGTCVLRGCVPKKILMYGSAFSAEMQEARGFGWGIPEDIQCNWEHLLKEKTREITRLNAVYKKLLTNVKTFEGRASLLDKHTVQVEDVSSGEKQSVTSKYVLVATGARAVFIDIPGKEYGITSDEALSLAELPKKAVVIGGGYIAVEFAGIWSGLGLEVDLIYRQPHPLRGFDMEMRETVSRNLKNRGIRLHGDTNPTKIEKLGHERYVVHTDKGDKIETGVVLFATGRLPKTHGLGLDKLGVELGKKGEVIVDEYSKSSVDNIYAVGDVTNRIALTPVALMEGHAVAKTLFNNEPTPGDHRNVASAVFCQPPLSVVGLSEDEAVEKCENEVLVFTSTFNPMKYTISGRQEKALMKLIVDEKTDKILGAGMVGPDAAEIIQGIAIAIKAGATKKHFDTTIGIHPSTAEEFVTMRTPTRRHPPKHERNKDDAQK</sequence>
<feature type="binding site" evidence="11">
    <location>
        <position position="80"/>
    </location>
    <ligand>
        <name>FAD</name>
        <dbReference type="ChEBI" id="CHEBI:57692"/>
    </ligand>
</feature>
<dbReference type="InterPro" id="IPR023753">
    <property type="entry name" value="FAD/NAD-binding_dom"/>
</dbReference>
<dbReference type="SUPFAM" id="SSF55424">
    <property type="entry name" value="FAD/NAD-linked reductases, dimerisation (C-terminal) domain"/>
    <property type="match status" value="1"/>
</dbReference>
<dbReference type="GO" id="GO:0006749">
    <property type="term" value="P:glutathione metabolic process"/>
    <property type="evidence" value="ECO:0000318"/>
    <property type="project" value="GO_Central"/>
</dbReference>
<feature type="binding site" evidence="11">
    <location>
        <position position="336"/>
    </location>
    <ligand>
        <name>FAD</name>
        <dbReference type="ChEBI" id="CHEBI:57692"/>
    </ligand>
</feature>
<dbReference type="EMBL" id="DF237163">
    <property type="protein sequence ID" value="GAQ84951.1"/>
    <property type="molecule type" value="Genomic_DNA"/>
</dbReference>
<dbReference type="PANTHER" id="PTHR42737:SF2">
    <property type="entry name" value="GLUTATHIONE REDUCTASE"/>
    <property type="match status" value="1"/>
</dbReference>
<evidence type="ECO:0000256" key="13">
    <source>
        <dbReference type="RuleBase" id="RU003691"/>
    </source>
</evidence>
<keyword evidence="11" id="KW-0547">Nucleotide-binding</keyword>
<comment type="catalytic activity">
    <reaction evidence="9 14">
        <text>2 glutathione + NADP(+) = glutathione disulfide + NADPH + H(+)</text>
        <dbReference type="Rhea" id="RHEA:11740"/>
        <dbReference type="ChEBI" id="CHEBI:15378"/>
        <dbReference type="ChEBI" id="CHEBI:57783"/>
        <dbReference type="ChEBI" id="CHEBI:57925"/>
        <dbReference type="ChEBI" id="CHEBI:58297"/>
        <dbReference type="ChEBI" id="CHEBI:58349"/>
        <dbReference type="EC" id="1.8.1.7"/>
    </reaction>
</comment>
<feature type="active site" description="Proton acceptor" evidence="10">
    <location>
        <position position="470"/>
    </location>
</feature>
<dbReference type="GO" id="GO:0005739">
    <property type="term" value="C:mitochondrion"/>
    <property type="evidence" value="ECO:0000318"/>
    <property type="project" value="GO_Central"/>
</dbReference>
<dbReference type="PROSITE" id="PS00076">
    <property type="entry name" value="PYRIDINE_REDOX_1"/>
    <property type="match status" value="1"/>
</dbReference>
<dbReference type="GO" id="GO:0045454">
    <property type="term" value="P:cell redox homeostasis"/>
    <property type="evidence" value="ECO:0000318"/>
    <property type="project" value="GO_Central"/>
</dbReference>
<dbReference type="NCBIfam" id="TIGR01424">
    <property type="entry name" value="gluta_reduc_2"/>
    <property type="match status" value="1"/>
</dbReference>
<dbReference type="InterPro" id="IPR046952">
    <property type="entry name" value="GSHR/TRXR-like"/>
</dbReference>
<dbReference type="FunFam" id="3.50.50.60:FF:000051">
    <property type="entry name" value="Glutathione reductase"/>
    <property type="match status" value="1"/>
</dbReference>
<evidence type="ECO:0000256" key="1">
    <source>
        <dbReference type="ARBA" id="ARBA00007532"/>
    </source>
</evidence>
<evidence type="ECO:0000256" key="15">
    <source>
        <dbReference type="SAM" id="MobiDB-lite"/>
    </source>
</evidence>
<dbReference type="EC" id="1.8.1.7" evidence="14"/>
<dbReference type="GO" id="GO:0050660">
    <property type="term" value="F:flavin adenine dinucleotide binding"/>
    <property type="evidence" value="ECO:0000318"/>
    <property type="project" value="GO_Central"/>
</dbReference>
<evidence type="ECO:0000256" key="2">
    <source>
        <dbReference type="ARBA" id="ARBA00011738"/>
    </source>
</evidence>
<dbReference type="OrthoDB" id="5956163at2759"/>
<feature type="binding site" evidence="11">
    <location>
        <begin position="207"/>
        <end position="214"/>
    </location>
    <ligand>
        <name>NAD(+)</name>
        <dbReference type="ChEBI" id="CHEBI:57540"/>
    </ligand>
</feature>
<dbReference type="GO" id="GO:0005829">
    <property type="term" value="C:cytosol"/>
    <property type="evidence" value="ECO:0000318"/>
    <property type="project" value="GO_Central"/>
</dbReference>
<keyword evidence="3 13" id="KW-0285">Flavoprotein</keyword>
<dbReference type="OMA" id="NYHKLAD"/>
<comment type="similarity">
    <text evidence="1 13">Belongs to the class-I pyridine nucleotide-disulfide oxidoreductase family.</text>
</comment>
<dbReference type="Pfam" id="PF07992">
    <property type="entry name" value="Pyr_redox_2"/>
    <property type="match status" value="1"/>
</dbReference>
<evidence type="ECO:0000256" key="12">
    <source>
        <dbReference type="PIRSR" id="PIRSR000350-4"/>
    </source>
</evidence>
<evidence type="ECO:0000256" key="8">
    <source>
        <dbReference type="ARBA" id="ARBA00023284"/>
    </source>
</evidence>
<keyword evidence="8 13" id="KW-0676">Redox-active center</keyword>
<comment type="subunit">
    <text evidence="2">Homodimer.</text>
</comment>
<dbReference type="PRINTS" id="PR00368">
    <property type="entry name" value="FADPNR"/>
</dbReference>
<comment type="function">
    <text evidence="14">Catalyzes the reduction of glutathione disulfide (GSSG) to reduced glutathione (GSH).</text>
</comment>
<keyword evidence="7" id="KW-1015">Disulfide bond</keyword>
<dbReference type="InterPro" id="IPR004099">
    <property type="entry name" value="Pyr_nucl-diS_OxRdtase_dimer"/>
</dbReference>
<dbReference type="InterPro" id="IPR016156">
    <property type="entry name" value="FAD/NAD-linked_Rdtase_dimer_sf"/>
</dbReference>
<evidence type="ECO:0000259" key="17">
    <source>
        <dbReference type="Pfam" id="PF07992"/>
    </source>
</evidence>
<accession>A0A1Y1I730</accession>
<dbReference type="GO" id="GO:0050661">
    <property type="term" value="F:NADP binding"/>
    <property type="evidence" value="ECO:0007669"/>
    <property type="project" value="InterPro"/>
</dbReference>
<feature type="domain" description="Pyridine nucleotide-disulphide oxidoreductase dimerisation" evidence="16">
    <location>
        <begin position="371"/>
        <end position="480"/>
    </location>
</feature>
<gene>
    <name evidence="18" type="ORF">KFL_002140050</name>
</gene>
<dbReference type="GO" id="GO:0034599">
    <property type="term" value="P:cellular response to oxidative stress"/>
    <property type="evidence" value="ECO:0000318"/>
    <property type="project" value="GO_Central"/>
</dbReference>
<organism evidence="18 19">
    <name type="scientific">Klebsormidium nitens</name>
    <name type="common">Green alga</name>
    <name type="synonym">Ulothrix nitens</name>
    <dbReference type="NCBI Taxonomy" id="105231"/>
    <lineage>
        <taxon>Eukaryota</taxon>
        <taxon>Viridiplantae</taxon>
        <taxon>Streptophyta</taxon>
        <taxon>Klebsormidiophyceae</taxon>
        <taxon>Klebsormidiales</taxon>
        <taxon>Klebsormidiaceae</taxon>
        <taxon>Klebsormidium</taxon>
    </lineage>
</organism>
<feature type="disulfide bond" description="Redox-active" evidence="12">
    <location>
        <begin position="71"/>
        <end position="76"/>
    </location>
</feature>
<evidence type="ECO:0000313" key="19">
    <source>
        <dbReference type="Proteomes" id="UP000054558"/>
    </source>
</evidence>
<keyword evidence="5 14" id="KW-0521">NADP</keyword>
<dbReference type="InterPro" id="IPR012999">
    <property type="entry name" value="Pyr_OxRdtase_I_AS"/>
</dbReference>
<dbReference type="Proteomes" id="UP000054558">
    <property type="component" value="Unassembled WGS sequence"/>
</dbReference>
<evidence type="ECO:0000256" key="7">
    <source>
        <dbReference type="ARBA" id="ARBA00023157"/>
    </source>
</evidence>
<comment type="cofactor">
    <cofactor evidence="11">
        <name>FAD</name>
        <dbReference type="ChEBI" id="CHEBI:57692"/>
    </cofactor>
    <text evidence="11">Binds 1 FAD per subunit.</text>
</comment>
<evidence type="ECO:0000313" key="18">
    <source>
        <dbReference type="EMBL" id="GAQ84951.1"/>
    </source>
</evidence>
<reference evidence="18 19" key="1">
    <citation type="journal article" date="2014" name="Nat. Commun.">
        <title>Klebsormidium flaccidum genome reveals primary factors for plant terrestrial adaptation.</title>
        <authorList>
            <person name="Hori K."/>
            <person name="Maruyama F."/>
            <person name="Fujisawa T."/>
            <person name="Togashi T."/>
            <person name="Yamamoto N."/>
            <person name="Seo M."/>
            <person name="Sato S."/>
            <person name="Yamada T."/>
            <person name="Mori H."/>
            <person name="Tajima N."/>
            <person name="Moriyama T."/>
            <person name="Ikeuchi M."/>
            <person name="Watanabe M."/>
            <person name="Wada H."/>
            <person name="Kobayashi K."/>
            <person name="Saito M."/>
            <person name="Masuda T."/>
            <person name="Sasaki-Sekimoto Y."/>
            <person name="Mashiguchi K."/>
            <person name="Awai K."/>
            <person name="Shimojima M."/>
            <person name="Masuda S."/>
            <person name="Iwai M."/>
            <person name="Nobusawa T."/>
            <person name="Narise T."/>
            <person name="Kondo S."/>
            <person name="Saito H."/>
            <person name="Sato R."/>
            <person name="Murakawa M."/>
            <person name="Ihara Y."/>
            <person name="Oshima-Yamada Y."/>
            <person name="Ohtaka K."/>
            <person name="Satoh M."/>
            <person name="Sonobe K."/>
            <person name="Ishii M."/>
            <person name="Ohtani R."/>
            <person name="Kanamori-Sato M."/>
            <person name="Honoki R."/>
            <person name="Miyazaki D."/>
            <person name="Mochizuki H."/>
            <person name="Umetsu J."/>
            <person name="Higashi K."/>
            <person name="Shibata D."/>
            <person name="Kamiya Y."/>
            <person name="Sato N."/>
            <person name="Nakamura Y."/>
            <person name="Tabata S."/>
            <person name="Ida S."/>
            <person name="Kurokawa K."/>
            <person name="Ohta H."/>
        </authorList>
    </citation>
    <scope>NUCLEOTIDE SEQUENCE [LARGE SCALE GENOMIC DNA]</scope>
    <source>
        <strain evidence="18 19">NIES-2285</strain>
    </source>
</reference>
<evidence type="ECO:0000256" key="6">
    <source>
        <dbReference type="ARBA" id="ARBA00023002"/>
    </source>
</evidence>
<evidence type="ECO:0000256" key="3">
    <source>
        <dbReference type="ARBA" id="ARBA00022630"/>
    </source>
</evidence>
<keyword evidence="11" id="KW-0520">NAD</keyword>
<feature type="compositionally biased region" description="Basic and acidic residues" evidence="15">
    <location>
        <begin position="491"/>
        <end position="500"/>
    </location>
</feature>
<dbReference type="SUPFAM" id="SSF51905">
    <property type="entry name" value="FAD/NAD(P)-binding domain"/>
    <property type="match status" value="1"/>
</dbReference>
<dbReference type="PIRSF" id="PIRSF000350">
    <property type="entry name" value="Mercury_reductase_MerA"/>
    <property type="match status" value="1"/>
</dbReference>
<dbReference type="PRINTS" id="PR00411">
    <property type="entry name" value="PNDRDTASEI"/>
</dbReference>
<dbReference type="STRING" id="105231.A0A1Y1I730"/>
<name>A0A1Y1I730_KLENI</name>
<feature type="region of interest" description="Disordered" evidence="15">
    <location>
        <begin position="481"/>
        <end position="500"/>
    </location>
</feature>
<feature type="binding site" evidence="11">
    <location>
        <position position="295"/>
    </location>
    <ligand>
        <name>NAD(+)</name>
        <dbReference type="ChEBI" id="CHEBI:57540"/>
    </ligand>
</feature>
<evidence type="ECO:0000259" key="16">
    <source>
        <dbReference type="Pfam" id="PF02852"/>
    </source>
</evidence>
<keyword evidence="6 13" id="KW-0560">Oxidoreductase</keyword>
<keyword evidence="19" id="KW-1185">Reference proteome</keyword>
<dbReference type="InterPro" id="IPR036188">
    <property type="entry name" value="FAD/NAD-bd_sf"/>
</dbReference>
<dbReference type="Gene3D" id="3.30.390.30">
    <property type="match status" value="1"/>
</dbReference>
<feature type="domain" description="FAD/NAD(P)-binding" evidence="17">
    <location>
        <begin position="24"/>
        <end position="351"/>
    </location>
</feature>
<keyword evidence="4 11" id="KW-0274">FAD</keyword>
<dbReference type="InterPro" id="IPR006324">
    <property type="entry name" value="GSHR"/>
</dbReference>